<evidence type="ECO:0000256" key="1">
    <source>
        <dbReference type="SAM" id="MobiDB-lite"/>
    </source>
</evidence>
<feature type="region of interest" description="Disordered" evidence="1">
    <location>
        <begin position="779"/>
        <end position="814"/>
    </location>
</feature>
<dbReference type="PANTHER" id="PTHR38700">
    <property type="entry name" value="YALI0E22418P"/>
    <property type="match status" value="1"/>
</dbReference>
<dbReference type="AlphaFoldDB" id="A0A7C8PGJ4"/>
<feature type="compositionally biased region" description="Basic residues" evidence="1">
    <location>
        <begin position="72"/>
        <end position="81"/>
    </location>
</feature>
<feature type="compositionally biased region" description="Basic and acidic residues" evidence="1">
    <location>
        <begin position="634"/>
        <end position="652"/>
    </location>
</feature>
<feature type="region of interest" description="Disordered" evidence="1">
    <location>
        <begin position="617"/>
        <end position="669"/>
    </location>
</feature>
<feature type="compositionally biased region" description="Polar residues" evidence="1">
    <location>
        <begin position="209"/>
        <end position="219"/>
    </location>
</feature>
<dbReference type="Proteomes" id="UP000479691">
    <property type="component" value="Unassembled WGS sequence"/>
</dbReference>
<gene>
    <name evidence="3" type="ORF">TWF679_011421</name>
    <name evidence="2" type="ORF">TWF788_009713</name>
</gene>
<dbReference type="OrthoDB" id="6235964at2759"/>
<feature type="region of interest" description="Disordered" evidence="1">
    <location>
        <begin position="1"/>
        <end position="191"/>
    </location>
</feature>
<dbReference type="EMBL" id="WIWT01000098">
    <property type="protein sequence ID" value="KAF3201361.1"/>
    <property type="molecule type" value="Genomic_DNA"/>
</dbReference>
<evidence type="ECO:0000313" key="4">
    <source>
        <dbReference type="Proteomes" id="UP000479691"/>
    </source>
</evidence>
<comment type="caution">
    <text evidence="2">The sequence shown here is derived from an EMBL/GenBank/DDBJ whole genome shotgun (WGS) entry which is preliminary data.</text>
</comment>
<dbReference type="InterPro" id="IPR011993">
    <property type="entry name" value="PH-like_dom_sf"/>
</dbReference>
<dbReference type="Gene3D" id="2.30.29.30">
    <property type="entry name" value="Pleckstrin-homology domain (PH domain)/Phosphotyrosine-binding domain (PTB)"/>
    <property type="match status" value="1"/>
</dbReference>
<name>A0A7C8PGJ4_ORBOL</name>
<feature type="region of interest" description="Disordered" evidence="1">
    <location>
        <begin position="209"/>
        <end position="259"/>
    </location>
</feature>
<feature type="compositionally biased region" description="Polar residues" evidence="1">
    <location>
        <begin position="107"/>
        <end position="117"/>
    </location>
</feature>
<feature type="compositionally biased region" description="Basic and acidic residues" evidence="1">
    <location>
        <begin position="1"/>
        <end position="10"/>
    </location>
</feature>
<dbReference type="PANTHER" id="PTHR38700:SF1">
    <property type="entry name" value="PH DOMAIN-CONTAINING PROTEIN"/>
    <property type="match status" value="1"/>
</dbReference>
<sequence>MEGSSRDRYGRRSSRKQLPKSFLDDDDEPLPHQTARVSRRDSGAGHKTANGANIPSTFLDDDDEEDEDRLWFRRSRARHARGSASGRSSMDAQRPLFDHNNKEAVSAVTSGTNTPREGSTAPPEDGRPERRARSQSIARSRSRYRKAPPKIQTNTDSIPALPVTTPTSVHPQSAGAGLGRPPMTAPATKLTHDPIPLDVYRQYVTQLQPIPSKQTSDESLGSGPKTSGSDSTSTSSEGFDASKVLSHASGSTRTPEKVDPNTLAKVMVVLSKKSRQQFSFKRDTTVGELLDWACKKDAMTLRGAAIIIERLPGFGFERALHESEIVSTVVDAMECRKEEAALYLDVDVIKSQNLRATPTTGRAHPARILGNFYYAKGEDANSKIKSKRYFCLDDAKLTMSRMSSRAKSEKSSHVCNIMEYGVYTVGQYGKKRHFDVPSKCQYIIIMKALASKQMFVDQSRFFHFFATDSQEQYFEWVKALNDWRAYMYHSKEKSKAAAESQLAAKLEQESVSSPEASETKLARLLTESKLTQKGSDALKSPGLVSPRGLVAGAMNPSAYQGVNDRAPSSKGGEGNDDFLPGGLLGKAYDKKVEIRNMAPIESKPLPLERKGTLIQKAGSRHDEYNNMSMPPKTPIRERAEERGRQGQRKDNDTAFYRDQTTSPPAKIQTSHGLNPAGVPQHVSPTGPQHKPLLNFDAEEEEKYKYKKKITGHGVEVDRTAGPLISHATEPVNPNATNVISRSISTRMGPGKEPHRTGRARSATLKATTSKKRFEVPTEPMFENNGLTPTSSKKRFDVPTEPMFENNGLTPTSSKKRFEADPAFEMNGLLASVPSHTTEGHGIATGRHGNTKPLLNMALNSNFVPGSLLEQHERVKEGGPSYKKAAMYREVC</sequence>
<feature type="compositionally biased region" description="Low complexity" evidence="1">
    <location>
        <begin position="221"/>
        <end position="236"/>
    </location>
</feature>
<accession>A0A7C8PGJ4</accession>
<feature type="region of interest" description="Disordered" evidence="1">
    <location>
        <begin position="555"/>
        <end position="579"/>
    </location>
</feature>
<protein>
    <recommendedName>
        <fullName evidence="5">PH domain-containing protein</fullName>
    </recommendedName>
</protein>
<feature type="compositionally biased region" description="Acidic residues" evidence="1">
    <location>
        <begin position="59"/>
        <end position="68"/>
    </location>
</feature>
<proteinExistence type="predicted"/>
<feature type="compositionally biased region" description="Polar residues" evidence="1">
    <location>
        <begin position="658"/>
        <end position="669"/>
    </location>
</feature>
<evidence type="ECO:0008006" key="5">
    <source>
        <dbReference type="Google" id="ProtNLM"/>
    </source>
</evidence>
<dbReference type="Proteomes" id="UP000614610">
    <property type="component" value="Unassembled WGS sequence"/>
</dbReference>
<reference evidence="2 4" key="1">
    <citation type="submission" date="2019-06" db="EMBL/GenBank/DDBJ databases">
        <authorList>
            <person name="Palmer J.M."/>
        </authorList>
    </citation>
    <scope>NUCLEOTIDE SEQUENCE [LARGE SCALE GENOMIC DNA]</scope>
    <source>
        <strain evidence="3">TWF679</strain>
        <strain evidence="2 4">TWF788</strain>
    </source>
</reference>
<organism evidence="2 4">
    <name type="scientific">Orbilia oligospora</name>
    <name type="common">Nematode-trapping fungus</name>
    <name type="synonym">Arthrobotrys oligospora</name>
    <dbReference type="NCBI Taxonomy" id="2813651"/>
    <lineage>
        <taxon>Eukaryota</taxon>
        <taxon>Fungi</taxon>
        <taxon>Dikarya</taxon>
        <taxon>Ascomycota</taxon>
        <taxon>Pezizomycotina</taxon>
        <taxon>Orbiliomycetes</taxon>
        <taxon>Orbiliales</taxon>
        <taxon>Orbiliaceae</taxon>
        <taxon>Orbilia</taxon>
    </lineage>
</organism>
<dbReference type="EMBL" id="JAABOE010000069">
    <property type="protein sequence ID" value="KAF3171494.1"/>
    <property type="molecule type" value="Genomic_DNA"/>
</dbReference>
<dbReference type="SUPFAM" id="SSF50729">
    <property type="entry name" value="PH domain-like"/>
    <property type="match status" value="1"/>
</dbReference>
<evidence type="ECO:0000313" key="3">
    <source>
        <dbReference type="EMBL" id="KAF3201361.1"/>
    </source>
</evidence>
<evidence type="ECO:0000313" key="2">
    <source>
        <dbReference type="EMBL" id="KAF3171494.1"/>
    </source>
</evidence>